<evidence type="ECO:0000256" key="4">
    <source>
        <dbReference type="ARBA" id="ARBA00023125"/>
    </source>
</evidence>
<evidence type="ECO:0000256" key="5">
    <source>
        <dbReference type="PROSITE-ProRule" id="PRU00309"/>
    </source>
</evidence>
<dbReference type="InterPro" id="IPR026516">
    <property type="entry name" value="THAP1/10"/>
</dbReference>
<evidence type="ECO:0000256" key="6">
    <source>
        <dbReference type="SAM" id="Coils"/>
    </source>
</evidence>
<evidence type="ECO:0000256" key="1">
    <source>
        <dbReference type="ARBA" id="ARBA00022723"/>
    </source>
</evidence>
<reference evidence="9" key="1">
    <citation type="journal article" date="2017" name="bioRxiv">
        <title>Comparative analysis of the genomes of Stylophora pistillata and Acropora digitifera provides evidence for extensive differences between species of corals.</title>
        <authorList>
            <person name="Voolstra C.R."/>
            <person name="Li Y."/>
            <person name="Liew Y.J."/>
            <person name="Baumgarten S."/>
            <person name="Zoccola D."/>
            <person name="Flot J.-F."/>
            <person name="Tambutte S."/>
            <person name="Allemand D."/>
            <person name="Aranda M."/>
        </authorList>
    </citation>
    <scope>NUCLEOTIDE SEQUENCE [LARGE SCALE GENOMIC DNA]</scope>
</reference>
<dbReference type="AlphaFoldDB" id="A0A2B4S5W4"/>
<dbReference type="Gene3D" id="6.20.210.20">
    <property type="entry name" value="THAP domain"/>
    <property type="match status" value="1"/>
</dbReference>
<gene>
    <name evidence="8" type="primary">THAP5</name>
    <name evidence="8" type="ORF">AWC38_SpisGene10620</name>
</gene>
<keyword evidence="3" id="KW-0862">Zinc</keyword>
<comment type="caution">
    <text evidence="8">The sequence shown here is derived from an EMBL/GenBank/DDBJ whole genome shotgun (WGS) entry which is preliminary data.</text>
</comment>
<dbReference type="SMART" id="SM00692">
    <property type="entry name" value="DM3"/>
    <property type="match status" value="1"/>
</dbReference>
<evidence type="ECO:0000313" key="9">
    <source>
        <dbReference type="Proteomes" id="UP000225706"/>
    </source>
</evidence>
<dbReference type="PROSITE" id="PS50950">
    <property type="entry name" value="ZF_THAP"/>
    <property type="match status" value="1"/>
</dbReference>
<dbReference type="Proteomes" id="UP000225706">
    <property type="component" value="Unassembled WGS sequence"/>
</dbReference>
<dbReference type="GO" id="GO:0005634">
    <property type="term" value="C:nucleus"/>
    <property type="evidence" value="ECO:0007669"/>
    <property type="project" value="TreeGrafter"/>
</dbReference>
<protein>
    <submittedName>
        <fullName evidence="8">THAP domain-containing protein 5</fullName>
    </submittedName>
</protein>
<dbReference type="PANTHER" id="PTHR46600">
    <property type="entry name" value="THAP DOMAIN-CONTAINING"/>
    <property type="match status" value="1"/>
</dbReference>
<keyword evidence="1" id="KW-0479">Metal-binding</keyword>
<feature type="domain" description="THAP-type" evidence="7">
    <location>
        <begin position="1"/>
        <end position="88"/>
    </location>
</feature>
<keyword evidence="4 5" id="KW-0238">DNA-binding</keyword>
<name>A0A2B4S5W4_STYPI</name>
<evidence type="ECO:0000313" key="8">
    <source>
        <dbReference type="EMBL" id="PFX24786.1"/>
    </source>
</evidence>
<dbReference type="PANTHER" id="PTHR46600:SF7">
    <property type="entry name" value="SI:DKEY-228B2.6-RELATED"/>
    <property type="match status" value="1"/>
</dbReference>
<dbReference type="InterPro" id="IPR006612">
    <property type="entry name" value="THAP_Znf"/>
</dbReference>
<organism evidence="8 9">
    <name type="scientific">Stylophora pistillata</name>
    <name type="common">Smooth cauliflower coral</name>
    <dbReference type="NCBI Taxonomy" id="50429"/>
    <lineage>
        <taxon>Eukaryota</taxon>
        <taxon>Metazoa</taxon>
        <taxon>Cnidaria</taxon>
        <taxon>Anthozoa</taxon>
        <taxon>Hexacorallia</taxon>
        <taxon>Scleractinia</taxon>
        <taxon>Astrocoeniina</taxon>
        <taxon>Pocilloporidae</taxon>
        <taxon>Stylophora</taxon>
    </lineage>
</organism>
<dbReference type="GO" id="GO:0008270">
    <property type="term" value="F:zinc ion binding"/>
    <property type="evidence" value="ECO:0007669"/>
    <property type="project" value="UniProtKB-KW"/>
</dbReference>
<accession>A0A2B4S5W4</accession>
<dbReference type="EMBL" id="LSMT01000167">
    <property type="protein sequence ID" value="PFX24786.1"/>
    <property type="molecule type" value="Genomic_DNA"/>
</dbReference>
<evidence type="ECO:0000259" key="7">
    <source>
        <dbReference type="PROSITE" id="PS50950"/>
    </source>
</evidence>
<keyword evidence="9" id="KW-1185">Reference proteome</keyword>
<keyword evidence="6" id="KW-0175">Coiled coil</keyword>
<dbReference type="SUPFAM" id="SSF57716">
    <property type="entry name" value="Glucocorticoid receptor-like (DNA-binding domain)"/>
    <property type="match status" value="1"/>
</dbReference>
<sequence length="267" mass="30371">MSNYHCCVNLCTNDKRYENGKDKYFFNFPSKKEKKKEWIIAIKRDPGPLFKIKKNSTLVCSDHFKPGDIEYTLTGRVRLKQGAVPSIFKWTKEHEGRPDNSLQKFKKQKIEVESLPSAAGDITEMEQGIADRTDAAMETDSPYNTTNPETNAEVSTEINGEVSTETNAEINTEAESVTTALKEELASTQRKVKELELQIATLLLTSFGSERITGSPELTRFYTGFHSKEKLDSFYRWVEPYATKMTKWSQIQRARVANLANKSSNSE</sequence>
<dbReference type="Pfam" id="PF05485">
    <property type="entry name" value="THAP"/>
    <property type="match status" value="1"/>
</dbReference>
<dbReference type="GO" id="GO:0000978">
    <property type="term" value="F:RNA polymerase II cis-regulatory region sequence-specific DNA binding"/>
    <property type="evidence" value="ECO:0007669"/>
    <property type="project" value="TreeGrafter"/>
</dbReference>
<evidence type="ECO:0000256" key="3">
    <source>
        <dbReference type="ARBA" id="ARBA00022833"/>
    </source>
</evidence>
<dbReference type="OrthoDB" id="5956725at2759"/>
<feature type="coiled-coil region" evidence="6">
    <location>
        <begin position="178"/>
        <end position="205"/>
    </location>
</feature>
<proteinExistence type="predicted"/>
<dbReference type="GO" id="GO:0006357">
    <property type="term" value="P:regulation of transcription by RNA polymerase II"/>
    <property type="evidence" value="ECO:0007669"/>
    <property type="project" value="TreeGrafter"/>
</dbReference>
<keyword evidence="2 5" id="KW-0863">Zinc-finger</keyword>
<dbReference type="GO" id="GO:0003700">
    <property type="term" value="F:DNA-binding transcription factor activity"/>
    <property type="evidence" value="ECO:0007669"/>
    <property type="project" value="TreeGrafter"/>
</dbReference>
<evidence type="ECO:0000256" key="2">
    <source>
        <dbReference type="ARBA" id="ARBA00022771"/>
    </source>
</evidence>
<dbReference type="InterPro" id="IPR038441">
    <property type="entry name" value="THAP_Znf_sf"/>
</dbReference>
<dbReference type="SMART" id="SM00980">
    <property type="entry name" value="THAP"/>
    <property type="match status" value="1"/>
</dbReference>